<dbReference type="Proteomes" id="UP000822688">
    <property type="component" value="Chromosome 4"/>
</dbReference>
<reference evidence="2" key="1">
    <citation type="submission" date="2020-06" db="EMBL/GenBank/DDBJ databases">
        <title>WGS assembly of Ceratodon purpureus strain R40.</title>
        <authorList>
            <person name="Carey S.B."/>
            <person name="Jenkins J."/>
            <person name="Shu S."/>
            <person name="Lovell J.T."/>
            <person name="Sreedasyam A."/>
            <person name="Maumus F."/>
            <person name="Tiley G.P."/>
            <person name="Fernandez-Pozo N."/>
            <person name="Barry K."/>
            <person name="Chen C."/>
            <person name="Wang M."/>
            <person name="Lipzen A."/>
            <person name="Daum C."/>
            <person name="Saski C.A."/>
            <person name="Payton A.C."/>
            <person name="Mcbreen J.C."/>
            <person name="Conrad R.E."/>
            <person name="Kollar L.M."/>
            <person name="Olsson S."/>
            <person name="Huttunen S."/>
            <person name="Landis J.B."/>
            <person name="Wickett N.J."/>
            <person name="Johnson M.G."/>
            <person name="Rensing S.A."/>
            <person name="Grimwood J."/>
            <person name="Schmutz J."/>
            <person name="Mcdaniel S.F."/>
        </authorList>
    </citation>
    <scope>NUCLEOTIDE SEQUENCE</scope>
    <source>
        <strain evidence="2">R40</strain>
    </source>
</reference>
<keyword evidence="3" id="KW-1185">Reference proteome</keyword>
<proteinExistence type="predicted"/>
<feature type="region of interest" description="Disordered" evidence="1">
    <location>
        <begin position="1"/>
        <end position="31"/>
    </location>
</feature>
<dbReference type="AlphaFoldDB" id="A0A8T0I5K3"/>
<sequence length="121" mass="13950">MNQAPRIRSEMHVLTDQSRPTDRPLGNQISVTCTGEPVPTLMKTKESGYYISIYAANSHRSIGCLRVRRTRSVVCIRSMFWDREMRSPAAEVRAGNISNIAVRRLQRRPRHELRSLSSLRR</sequence>
<organism evidence="2 3">
    <name type="scientific">Ceratodon purpureus</name>
    <name type="common">Fire moss</name>
    <name type="synonym">Dicranum purpureum</name>
    <dbReference type="NCBI Taxonomy" id="3225"/>
    <lineage>
        <taxon>Eukaryota</taxon>
        <taxon>Viridiplantae</taxon>
        <taxon>Streptophyta</taxon>
        <taxon>Embryophyta</taxon>
        <taxon>Bryophyta</taxon>
        <taxon>Bryophytina</taxon>
        <taxon>Bryopsida</taxon>
        <taxon>Dicranidae</taxon>
        <taxon>Pseudoditrichales</taxon>
        <taxon>Ditrichaceae</taxon>
        <taxon>Ceratodon</taxon>
    </lineage>
</organism>
<evidence type="ECO:0000256" key="1">
    <source>
        <dbReference type="SAM" id="MobiDB-lite"/>
    </source>
</evidence>
<evidence type="ECO:0000313" key="3">
    <source>
        <dbReference type="Proteomes" id="UP000822688"/>
    </source>
</evidence>
<evidence type="ECO:0000313" key="2">
    <source>
        <dbReference type="EMBL" id="KAG0578734.1"/>
    </source>
</evidence>
<name>A0A8T0I5K3_CERPU</name>
<accession>A0A8T0I5K3</accession>
<comment type="caution">
    <text evidence="2">The sequence shown here is derived from an EMBL/GenBank/DDBJ whole genome shotgun (WGS) entry which is preliminary data.</text>
</comment>
<gene>
    <name evidence="2" type="ORF">KC19_4G046200</name>
</gene>
<dbReference type="EMBL" id="CM026424">
    <property type="protein sequence ID" value="KAG0578734.1"/>
    <property type="molecule type" value="Genomic_DNA"/>
</dbReference>
<protein>
    <submittedName>
        <fullName evidence="2">Uncharacterized protein</fullName>
    </submittedName>
</protein>